<comment type="caution">
    <text evidence="2">The sequence shown here is derived from an EMBL/GenBank/DDBJ whole genome shotgun (WGS) entry which is preliminary data.</text>
</comment>
<feature type="region of interest" description="Disordered" evidence="1">
    <location>
        <begin position="20"/>
        <end position="57"/>
    </location>
</feature>
<accession>A0ABR3JIY6</accession>
<evidence type="ECO:0000313" key="2">
    <source>
        <dbReference type="EMBL" id="KAL0955367.1"/>
    </source>
</evidence>
<dbReference type="EMBL" id="JASNQZ010000006">
    <property type="protein sequence ID" value="KAL0955367.1"/>
    <property type="molecule type" value="Genomic_DNA"/>
</dbReference>
<evidence type="ECO:0000313" key="3">
    <source>
        <dbReference type="Proteomes" id="UP001556367"/>
    </source>
</evidence>
<sequence>MSESRARRSTVVNATLPVFVEKPRPSTPGCQQTAEVPCDKHGDPTRRCRPRSRSVSSITPKLRKKLNPIVVAHNVDLSLDTNPHLTQRCPLAGKSRYMPSTWLAWSTCTTSLIHAGGAGVVVMTRMANTRREAMSHSCLRQRHYLLITLASPPKDAPEILLSVVFAFAISAEYSRRLGSGTQAITDSSTGLWSVGVGVAWFGGCPEVVVKVDGRQWATKAEDGVLEAEVNGAEPEGDGLSLPEPRIDRLASLRPQWDE</sequence>
<name>A0ABR3JIY6_9AGAR</name>
<feature type="compositionally biased region" description="Basic and acidic residues" evidence="1">
    <location>
        <begin position="37"/>
        <end position="46"/>
    </location>
</feature>
<reference evidence="3" key="1">
    <citation type="submission" date="2024-06" db="EMBL/GenBank/DDBJ databases">
        <title>Multi-omics analyses provide insights into the biosynthesis of the anticancer antibiotic pleurotin in Hohenbuehelia grisea.</title>
        <authorList>
            <person name="Weaver J.A."/>
            <person name="Alberti F."/>
        </authorList>
    </citation>
    <scope>NUCLEOTIDE SEQUENCE [LARGE SCALE GENOMIC DNA]</scope>
    <source>
        <strain evidence="3">T-177</strain>
    </source>
</reference>
<keyword evidence="3" id="KW-1185">Reference proteome</keyword>
<proteinExistence type="predicted"/>
<dbReference type="Proteomes" id="UP001556367">
    <property type="component" value="Unassembled WGS sequence"/>
</dbReference>
<evidence type="ECO:0000256" key="1">
    <source>
        <dbReference type="SAM" id="MobiDB-lite"/>
    </source>
</evidence>
<protein>
    <submittedName>
        <fullName evidence="2">Uncharacterized protein</fullName>
    </submittedName>
</protein>
<organism evidence="2 3">
    <name type="scientific">Hohenbuehelia grisea</name>
    <dbReference type="NCBI Taxonomy" id="104357"/>
    <lineage>
        <taxon>Eukaryota</taxon>
        <taxon>Fungi</taxon>
        <taxon>Dikarya</taxon>
        <taxon>Basidiomycota</taxon>
        <taxon>Agaricomycotina</taxon>
        <taxon>Agaricomycetes</taxon>
        <taxon>Agaricomycetidae</taxon>
        <taxon>Agaricales</taxon>
        <taxon>Pleurotineae</taxon>
        <taxon>Pleurotaceae</taxon>
        <taxon>Hohenbuehelia</taxon>
    </lineage>
</organism>
<gene>
    <name evidence="2" type="ORF">HGRIS_001615</name>
</gene>